<dbReference type="AlphaFoldDB" id="A0A093GAZ3"/>
<dbReference type="STRING" id="118200.A0A093GAZ3"/>
<organism evidence="1 2">
    <name type="scientific">Dryobates pubescens</name>
    <name type="common">Downy woodpecker</name>
    <name type="synonym">Picoides pubescens</name>
    <dbReference type="NCBI Taxonomy" id="118200"/>
    <lineage>
        <taxon>Eukaryota</taxon>
        <taxon>Metazoa</taxon>
        <taxon>Chordata</taxon>
        <taxon>Craniata</taxon>
        <taxon>Vertebrata</taxon>
        <taxon>Euteleostomi</taxon>
        <taxon>Archelosauria</taxon>
        <taxon>Archosauria</taxon>
        <taxon>Dinosauria</taxon>
        <taxon>Saurischia</taxon>
        <taxon>Theropoda</taxon>
        <taxon>Coelurosauria</taxon>
        <taxon>Aves</taxon>
        <taxon>Neognathae</taxon>
        <taxon>Neoaves</taxon>
        <taxon>Telluraves</taxon>
        <taxon>Coraciimorphae</taxon>
        <taxon>Piciformes</taxon>
        <taxon>Picidae</taxon>
        <taxon>Dryobates</taxon>
    </lineage>
</organism>
<proteinExistence type="predicted"/>
<keyword evidence="2" id="KW-1185">Reference proteome</keyword>
<dbReference type="EMBL" id="KL215731">
    <property type="protein sequence ID" value="KFV66308.1"/>
    <property type="molecule type" value="Genomic_DNA"/>
</dbReference>
<protein>
    <submittedName>
        <fullName evidence="1">Uncharacterized protein</fullName>
    </submittedName>
</protein>
<reference evidence="1 2" key="1">
    <citation type="submission" date="2014-04" db="EMBL/GenBank/DDBJ databases">
        <title>Genome evolution of avian class.</title>
        <authorList>
            <person name="Zhang G."/>
            <person name="Li C."/>
        </authorList>
    </citation>
    <scope>NUCLEOTIDE SEQUENCE [LARGE SCALE GENOMIC DNA]</scope>
    <source>
        <strain evidence="1">BGI_N307</strain>
    </source>
</reference>
<name>A0A093GAZ3_DRYPU</name>
<sequence>EWSSTVEQLEAEALKILLSEDYTEKEHLKLSNQKICLLREEACSHMEERKALLQEANDFFHTAGKVDIENYIKIFNSEGLRLPILTTKYKEIQEAIQVCTMSALQKGQSLVKKSDSHSTWVTGIQKMMEYVKKKVDQLPRQCPDYKEL</sequence>
<evidence type="ECO:0000313" key="1">
    <source>
        <dbReference type="EMBL" id="KFV66308.1"/>
    </source>
</evidence>
<feature type="non-terminal residue" evidence="1">
    <location>
        <position position="148"/>
    </location>
</feature>
<dbReference type="Proteomes" id="UP000053875">
    <property type="component" value="Unassembled WGS sequence"/>
</dbReference>
<feature type="non-terminal residue" evidence="1">
    <location>
        <position position="1"/>
    </location>
</feature>
<gene>
    <name evidence="1" type="ORF">N307_04202</name>
</gene>
<accession>A0A093GAZ3</accession>
<evidence type="ECO:0000313" key="2">
    <source>
        <dbReference type="Proteomes" id="UP000053875"/>
    </source>
</evidence>